<keyword evidence="4" id="KW-1185">Reference proteome</keyword>
<evidence type="ECO:0000256" key="1">
    <source>
        <dbReference type="SAM" id="Coils"/>
    </source>
</evidence>
<feature type="transmembrane region" description="Helical" evidence="2">
    <location>
        <begin position="160"/>
        <end position="180"/>
    </location>
</feature>
<keyword evidence="2" id="KW-1133">Transmembrane helix</keyword>
<sequence>MLSYRYRYQSNNLRDRYIEGFIDYDEYMKQLEGVRSEEIRSQIIDYKRQEISEEIFKFETDQLLIANEAIQQRQKQIAQLARQAEKERFEQQERQKEREAKLKKLKEEEERIKSLSPEERRQEELYKVREQYYKVDAPKLISDYQKEANKYRSVHNNIQNIVIIGSAIITSTTGITIFTSMPTVSFVLKVTSAALSLIVTIVAGFAAYYKFRERSVNSQKAADDIEHEYEAIKLGTHDYSNKTREEAMRLFSDRLLKRIRERKEQQQILEQSSDIKQIPKSI</sequence>
<evidence type="ECO:0000313" key="4">
    <source>
        <dbReference type="Proteomes" id="UP000287188"/>
    </source>
</evidence>
<keyword evidence="2" id="KW-0472">Membrane</keyword>
<gene>
    <name evidence="3" type="ORF">KDK_24220</name>
</gene>
<keyword evidence="1" id="KW-0175">Coiled coil</keyword>
<proteinExistence type="predicted"/>
<reference evidence="4" key="1">
    <citation type="submission" date="2018-12" db="EMBL/GenBank/DDBJ databases">
        <title>Tengunoibacter tsumagoiensis gen. nov., sp. nov., Dictyobacter kobayashii sp. nov., D. alpinus sp. nov., and D. joshuensis sp. nov. and description of Dictyobacteraceae fam. nov. within the order Ktedonobacterales isolated from Tengu-no-mugimeshi.</title>
        <authorList>
            <person name="Wang C.M."/>
            <person name="Zheng Y."/>
            <person name="Sakai Y."/>
            <person name="Toyoda A."/>
            <person name="Minakuchi Y."/>
            <person name="Abe K."/>
            <person name="Yokota A."/>
            <person name="Yabe S."/>
        </authorList>
    </citation>
    <scope>NUCLEOTIDE SEQUENCE [LARGE SCALE GENOMIC DNA]</scope>
    <source>
        <strain evidence="4">Uno11</strain>
    </source>
</reference>
<organism evidence="3 4">
    <name type="scientific">Dictyobacter kobayashii</name>
    <dbReference type="NCBI Taxonomy" id="2014872"/>
    <lineage>
        <taxon>Bacteria</taxon>
        <taxon>Bacillati</taxon>
        <taxon>Chloroflexota</taxon>
        <taxon>Ktedonobacteria</taxon>
        <taxon>Ktedonobacterales</taxon>
        <taxon>Dictyobacteraceae</taxon>
        <taxon>Dictyobacter</taxon>
    </lineage>
</organism>
<dbReference type="InterPro" id="IPR025325">
    <property type="entry name" value="DUF4231"/>
</dbReference>
<dbReference type="AlphaFoldDB" id="A0A402AHL7"/>
<evidence type="ECO:0000256" key="2">
    <source>
        <dbReference type="SAM" id="Phobius"/>
    </source>
</evidence>
<protein>
    <recommendedName>
        <fullName evidence="5">DUF4231 domain-containing protein</fullName>
    </recommendedName>
</protein>
<name>A0A402AHL7_9CHLR</name>
<dbReference type="Pfam" id="PF14015">
    <property type="entry name" value="DUF4231"/>
    <property type="match status" value="1"/>
</dbReference>
<dbReference type="EMBL" id="BIFS01000001">
    <property type="protein sequence ID" value="GCE18622.1"/>
    <property type="molecule type" value="Genomic_DNA"/>
</dbReference>
<evidence type="ECO:0008006" key="5">
    <source>
        <dbReference type="Google" id="ProtNLM"/>
    </source>
</evidence>
<dbReference type="NCBIfam" id="NF033634">
    <property type="entry name" value="SLATT_1"/>
    <property type="match status" value="1"/>
</dbReference>
<keyword evidence="2" id="KW-0812">Transmembrane</keyword>
<accession>A0A402AHL7</accession>
<feature type="coiled-coil region" evidence="1">
    <location>
        <begin position="63"/>
        <end position="115"/>
    </location>
</feature>
<comment type="caution">
    <text evidence="3">The sequence shown here is derived from an EMBL/GenBank/DDBJ whole genome shotgun (WGS) entry which is preliminary data.</text>
</comment>
<feature type="transmembrane region" description="Helical" evidence="2">
    <location>
        <begin position="186"/>
        <end position="209"/>
    </location>
</feature>
<dbReference type="Proteomes" id="UP000287188">
    <property type="component" value="Unassembled WGS sequence"/>
</dbReference>
<evidence type="ECO:0000313" key="3">
    <source>
        <dbReference type="EMBL" id="GCE18622.1"/>
    </source>
</evidence>